<evidence type="ECO:0000313" key="5">
    <source>
        <dbReference type="EMBL" id="MBN7817352.1"/>
    </source>
</evidence>
<keyword evidence="1" id="KW-0677">Repeat</keyword>
<organism evidence="5 6">
    <name type="scientific">Algoriphagus pacificus</name>
    <dbReference type="NCBI Taxonomy" id="2811234"/>
    <lineage>
        <taxon>Bacteria</taxon>
        <taxon>Pseudomonadati</taxon>
        <taxon>Bacteroidota</taxon>
        <taxon>Cytophagia</taxon>
        <taxon>Cytophagales</taxon>
        <taxon>Cyclobacteriaceae</taxon>
        <taxon>Algoriphagus</taxon>
    </lineage>
</organism>
<gene>
    <name evidence="5" type="ORF">J0A69_18070</name>
</gene>
<dbReference type="PANTHER" id="PTHR45831:SF2">
    <property type="entry name" value="LD24721P"/>
    <property type="match status" value="1"/>
</dbReference>
<evidence type="ECO:0000256" key="2">
    <source>
        <dbReference type="ARBA" id="ARBA00022803"/>
    </source>
</evidence>
<evidence type="ECO:0000256" key="1">
    <source>
        <dbReference type="ARBA" id="ARBA00022737"/>
    </source>
</evidence>
<evidence type="ECO:0000256" key="4">
    <source>
        <dbReference type="SAM" id="SignalP"/>
    </source>
</evidence>
<dbReference type="Gene3D" id="1.25.40.10">
    <property type="entry name" value="Tetratricopeptide repeat domain"/>
    <property type="match status" value="1"/>
</dbReference>
<dbReference type="Pfam" id="PF13414">
    <property type="entry name" value="TPR_11"/>
    <property type="match status" value="1"/>
</dbReference>
<proteinExistence type="predicted"/>
<dbReference type="RefSeq" id="WP_206588027.1">
    <property type="nucleotide sequence ID" value="NZ_JAFKCU010000005.1"/>
</dbReference>
<sequence>MNKTKLLLSISLIFILSSTFAQNEKVQKLVSEGIEFHDQGNYKKAIETYKKALKVDENSSLANYEIALSYISTKDLKNSIAHAKKVIELNENHLIEAYVLWGNALDMDGKPEKAIEVYEVAMKEFDNHLINYNYAVTCTNVGEIDKAYDALLDGISINPSHGSSHMLLSQIMTMKGSRIKTILPLYFFLLLEPDSNRSRSEYQKLRDLLSQGISKKSEKDIDINIAFSGGDDSDFDAAELMISLSAVSGTLEENEEKSELELFSEQNELIFKTLGELKKENTGLFWELYVALFSDMANAGFTKPFSYYISQTSGPEVQDWLNNNEEEFQKFLDWINN</sequence>
<dbReference type="InterPro" id="IPR047150">
    <property type="entry name" value="SGT"/>
</dbReference>
<feature type="repeat" description="TPR" evidence="3">
    <location>
        <begin position="26"/>
        <end position="59"/>
    </location>
</feature>
<accession>A0ABS3CJX1</accession>
<dbReference type="InterPro" id="IPR011990">
    <property type="entry name" value="TPR-like_helical_dom_sf"/>
</dbReference>
<protein>
    <submittedName>
        <fullName evidence="5">Tetratricopeptide repeat protein</fullName>
    </submittedName>
</protein>
<name>A0ABS3CJX1_9BACT</name>
<keyword evidence="2 3" id="KW-0802">TPR repeat</keyword>
<reference evidence="5 6" key="1">
    <citation type="submission" date="2021-03" db="EMBL/GenBank/DDBJ databases">
        <title>novel species isolated from a fishpond in China.</title>
        <authorList>
            <person name="Lu H."/>
            <person name="Cai Z."/>
        </authorList>
    </citation>
    <scope>NUCLEOTIDE SEQUENCE [LARGE SCALE GENOMIC DNA]</scope>
    <source>
        <strain evidence="5 6">YJ13C</strain>
    </source>
</reference>
<feature type="signal peptide" evidence="4">
    <location>
        <begin position="1"/>
        <end position="21"/>
    </location>
</feature>
<evidence type="ECO:0000256" key="3">
    <source>
        <dbReference type="PROSITE-ProRule" id="PRU00339"/>
    </source>
</evidence>
<dbReference type="Proteomes" id="UP000664480">
    <property type="component" value="Unassembled WGS sequence"/>
</dbReference>
<keyword evidence="6" id="KW-1185">Reference proteome</keyword>
<evidence type="ECO:0000313" key="6">
    <source>
        <dbReference type="Proteomes" id="UP000664480"/>
    </source>
</evidence>
<comment type="caution">
    <text evidence="5">The sequence shown here is derived from an EMBL/GenBank/DDBJ whole genome shotgun (WGS) entry which is preliminary data.</text>
</comment>
<keyword evidence="4" id="KW-0732">Signal</keyword>
<dbReference type="SMART" id="SM00028">
    <property type="entry name" value="TPR"/>
    <property type="match status" value="3"/>
</dbReference>
<dbReference type="PROSITE" id="PS50005">
    <property type="entry name" value="TPR"/>
    <property type="match status" value="1"/>
</dbReference>
<dbReference type="PANTHER" id="PTHR45831">
    <property type="entry name" value="LD24721P"/>
    <property type="match status" value="1"/>
</dbReference>
<feature type="chain" id="PRO_5045995357" evidence="4">
    <location>
        <begin position="22"/>
        <end position="337"/>
    </location>
</feature>
<dbReference type="EMBL" id="JAFKCU010000005">
    <property type="protein sequence ID" value="MBN7817352.1"/>
    <property type="molecule type" value="Genomic_DNA"/>
</dbReference>
<dbReference type="SUPFAM" id="SSF48452">
    <property type="entry name" value="TPR-like"/>
    <property type="match status" value="1"/>
</dbReference>
<dbReference type="InterPro" id="IPR019734">
    <property type="entry name" value="TPR_rpt"/>
</dbReference>